<accession>A0A244CUC8</accession>
<evidence type="ECO:0000313" key="3">
    <source>
        <dbReference type="Proteomes" id="UP000194841"/>
    </source>
</evidence>
<dbReference type="Proteomes" id="UP000194841">
    <property type="component" value="Unassembled WGS sequence"/>
</dbReference>
<evidence type="ECO:0000313" key="2">
    <source>
        <dbReference type="EMBL" id="OUL59217.1"/>
    </source>
</evidence>
<dbReference type="RefSeq" id="WP_086742610.1">
    <property type="nucleotide sequence ID" value="NZ_MWPV01000001.1"/>
</dbReference>
<protein>
    <submittedName>
        <fullName evidence="2">Uncharacterized protein</fullName>
    </submittedName>
</protein>
<reference evidence="2 3" key="1">
    <citation type="submission" date="2017-02" db="EMBL/GenBank/DDBJ databases">
        <title>Pseudoalteromonas ulvae TC14 Genome.</title>
        <authorList>
            <person name="Molmeret M."/>
        </authorList>
    </citation>
    <scope>NUCLEOTIDE SEQUENCE [LARGE SCALE GENOMIC DNA]</scope>
    <source>
        <strain evidence="2">TC14</strain>
    </source>
</reference>
<dbReference type="EMBL" id="MWPV01000001">
    <property type="protein sequence ID" value="OUL59217.1"/>
    <property type="molecule type" value="Genomic_DNA"/>
</dbReference>
<organism evidence="2 3">
    <name type="scientific">Pseudoalteromonas ulvae</name>
    <dbReference type="NCBI Taxonomy" id="107327"/>
    <lineage>
        <taxon>Bacteria</taxon>
        <taxon>Pseudomonadati</taxon>
        <taxon>Pseudomonadota</taxon>
        <taxon>Gammaproteobacteria</taxon>
        <taxon>Alteromonadales</taxon>
        <taxon>Pseudoalteromonadaceae</taxon>
        <taxon>Pseudoalteromonas</taxon>
    </lineage>
</organism>
<comment type="caution">
    <text evidence="2">The sequence shown here is derived from an EMBL/GenBank/DDBJ whole genome shotgun (WGS) entry which is preliminary data.</text>
</comment>
<gene>
    <name evidence="2" type="ORF">B1199_02825</name>
</gene>
<sequence>MHLSYLIFITLYQVISDYCSGFSAINLSVLIVYTAPFAFFLLFALCMPSLIKAAKKQKALAFALGSLIQMVVPDPYAERTIKIVAEQKQQKTKKESNSKG</sequence>
<dbReference type="AlphaFoldDB" id="A0A244CUC8"/>
<keyword evidence="1" id="KW-1133">Transmembrane helix</keyword>
<dbReference type="OrthoDB" id="6388324at2"/>
<feature type="transmembrane region" description="Helical" evidence="1">
    <location>
        <begin position="26"/>
        <end position="51"/>
    </location>
</feature>
<keyword evidence="1" id="KW-0472">Membrane</keyword>
<keyword evidence="3" id="KW-1185">Reference proteome</keyword>
<proteinExistence type="predicted"/>
<evidence type="ECO:0000256" key="1">
    <source>
        <dbReference type="SAM" id="Phobius"/>
    </source>
</evidence>
<name>A0A244CUC8_PSEDV</name>
<keyword evidence="1" id="KW-0812">Transmembrane</keyword>